<proteinExistence type="predicted"/>
<dbReference type="PANTHER" id="PTHR35370">
    <property type="entry name" value="CYTOPLASMIC PROTEIN-RELATED-RELATED"/>
    <property type="match status" value="1"/>
</dbReference>
<evidence type="ECO:0000313" key="1">
    <source>
        <dbReference type="EMBL" id="SPB12990.1"/>
    </source>
</evidence>
<dbReference type="Pfam" id="PF05947">
    <property type="entry name" value="T6SS_TssF"/>
    <property type="match status" value="1"/>
</dbReference>
<protein>
    <submittedName>
        <fullName evidence="1">Type VI secretion protein</fullName>
    </submittedName>
</protein>
<reference evidence="2" key="1">
    <citation type="submission" date="2018-01" db="EMBL/GenBank/DDBJ databases">
        <authorList>
            <person name="Peeters C."/>
        </authorList>
    </citation>
    <scope>NUCLEOTIDE SEQUENCE [LARGE SCALE GENOMIC DNA]</scope>
</reference>
<dbReference type="NCBIfam" id="TIGR03359">
    <property type="entry name" value="VI_chp_6"/>
    <property type="match status" value="1"/>
</dbReference>
<accession>A0A2U3HYV0</accession>
<dbReference type="AlphaFoldDB" id="A0A2U3HYV0"/>
<organism evidence="1 2">
    <name type="scientific">Caballeronia novacaledonica</name>
    <dbReference type="NCBI Taxonomy" id="1544861"/>
    <lineage>
        <taxon>Bacteria</taxon>
        <taxon>Pseudomonadati</taxon>
        <taxon>Pseudomonadota</taxon>
        <taxon>Betaproteobacteria</taxon>
        <taxon>Burkholderiales</taxon>
        <taxon>Burkholderiaceae</taxon>
        <taxon>Caballeronia</taxon>
    </lineage>
</organism>
<evidence type="ECO:0000313" key="2">
    <source>
        <dbReference type="Proteomes" id="UP000238169"/>
    </source>
</evidence>
<dbReference type="EMBL" id="OGTP01000001">
    <property type="protein sequence ID" value="SPB12990.1"/>
    <property type="molecule type" value="Genomic_DNA"/>
</dbReference>
<gene>
    <name evidence="1" type="ORF">NOV72_00290</name>
</gene>
<dbReference type="PIRSF" id="PIRSF028304">
    <property type="entry name" value="UCP028304"/>
    <property type="match status" value="1"/>
</dbReference>
<keyword evidence="2" id="KW-1185">Reference proteome</keyword>
<dbReference type="PANTHER" id="PTHR35370:SF1">
    <property type="entry name" value="TYPE VI SECRETION SYSTEM COMPONENT TSSF1"/>
    <property type="match status" value="1"/>
</dbReference>
<name>A0A2U3HYV0_9BURK</name>
<dbReference type="InterPro" id="IPR010272">
    <property type="entry name" value="T6SS_TssF"/>
</dbReference>
<dbReference type="Proteomes" id="UP000238169">
    <property type="component" value="Unassembled WGS sequence"/>
</dbReference>
<sequence length="642" mass="71346">MSRMDPRLLDAYLGELRFMQELAEEFARDHPKIAARLGMVAGTIGDPYVNRLLESAAFVNARMQMRFEDAFSQVTRAMLACIYPSYLSPTPSISIARFYPGGKAKGFSTGYIVRRGTELASLSLPDGEQTLCTFRTTQDVSLYPVMLERARLTHVPPDIQGLDRYVSTERRVRGALRLRLRTMEGVPFSSLQGLDRLQIYLSGGERVASHLHELIHTSALASVIGEPGRFGEAGYRPHVVASEAVVQDGLGPDDAVLPLAGPKFLGHNLMQEYFACPSRFYFFTLTGLKAGLARIDGCETEIVVLLDRPTNELAERVDVEQFALFCVPVVNLFKVRTVPVKVEEGGRLVRLVPFEKKPLDYEMHSVDMAIGQVQNKVDSEELLFHPLHRPLLHDEEDHERYFTVRREQSLSKANGRSYGTRAPYVSTDSLLSLVGRDGQPYLLENHPEGDRINYLSVDAWLTNRDLPGLMRCDGVQDLTMPGSAPLSSVGLVRAPSRSRPPLASGPQAWRLFAQLGIGLASFDDTHDEPNPGEGLRRLLRLYLADDMPALTRQVESLVATTVEPIHCVVWQNVPPMVRALGCTVTVDEDGFDGISPYALGLVLEHYLARHASSHSFTKTRLQVKQRGCIAEWAPRPGTRGIA</sequence>